<evidence type="ECO:0000313" key="1">
    <source>
        <dbReference type="EMBL" id="KAJ0103703.1"/>
    </source>
</evidence>
<accession>A0ACC1BWU9</accession>
<keyword evidence="2" id="KW-1185">Reference proteome</keyword>
<gene>
    <name evidence="1" type="ORF">Patl1_04677</name>
</gene>
<proteinExistence type="predicted"/>
<comment type="caution">
    <text evidence="1">The sequence shown here is derived from an EMBL/GenBank/DDBJ whole genome shotgun (WGS) entry which is preliminary data.</text>
</comment>
<reference evidence="2" key="1">
    <citation type="journal article" date="2023" name="G3 (Bethesda)">
        <title>Genome assembly and association tests identify interacting loci associated with vigor, precocity, and sex in interspecific pistachio rootstocks.</title>
        <authorList>
            <person name="Palmer W."/>
            <person name="Jacygrad E."/>
            <person name="Sagayaradj S."/>
            <person name="Cavanaugh K."/>
            <person name="Han R."/>
            <person name="Bertier L."/>
            <person name="Beede B."/>
            <person name="Kafkas S."/>
            <person name="Golino D."/>
            <person name="Preece J."/>
            <person name="Michelmore R."/>
        </authorList>
    </citation>
    <scope>NUCLEOTIDE SEQUENCE [LARGE SCALE GENOMIC DNA]</scope>
</reference>
<dbReference type="Proteomes" id="UP001164250">
    <property type="component" value="Chromosome 3"/>
</dbReference>
<organism evidence="1 2">
    <name type="scientific">Pistacia atlantica</name>
    <dbReference type="NCBI Taxonomy" id="434234"/>
    <lineage>
        <taxon>Eukaryota</taxon>
        <taxon>Viridiplantae</taxon>
        <taxon>Streptophyta</taxon>
        <taxon>Embryophyta</taxon>
        <taxon>Tracheophyta</taxon>
        <taxon>Spermatophyta</taxon>
        <taxon>Magnoliopsida</taxon>
        <taxon>eudicotyledons</taxon>
        <taxon>Gunneridae</taxon>
        <taxon>Pentapetalae</taxon>
        <taxon>rosids</taxon>
        <taxon>malvids</taxon>
        <taxon>Sapindales</taxon>
        <taxon>Anacardiaceae</taxon>
        <taxon>Pistacia</taxon>
    </lineage>
</organism>
<dbReference type="EMBL" id="CM047899">
    <property type="protein sequence ID" value="KAJ0103703.1"/>
    <property type="molecule type" value="Genomic_DNA"/>
</dbReference>
<evidence type="ECO:0000313" key="2">
    <source>
        <dbReference type="Proteomes" id="UP001164250"/>
    </source>
</evidence>
<name>A0ACC1BWU9_9ROSI</name>
<protein>
    <submittedName>
        <fullName evidence="1">Uncharacterized protein</fullName>
    </submittedName>
</protein>
<sequence length="189" mass="21569">MPLFKLLAITCIQCGNAVRFAYNNGFTASEIRLCGSAMQDSSAISLTQYTPFSVGRVLFPFKISTRKSRNFKISMITMLVSTQGSMFSLTAYKAGYWLENNGNQTYWSFLGLKLNNGEIYRAWIDYADNYIKVTMAPSKMKKPRTPLLEMEIDLYDLADEMYVGFCAANGQRIENHKILSWRFTSNSHH</sequence>